<proteinExistence type="predicted"/>
<evidence type="ECO:0000313" key="3">
    <source>
        <dbReference type="Proteomes" id="UP001145742"/>
    </source>
</evidence>
<name>A0ABQ9DFV7_9PASS</name>
<dbReference type="Proteomes" id="UP001145742">
    <property type="component" value="Unassembled WGS sequence"/>
</dbReference>
<protein>
    <submittedName>
        <fullName evidence="2">Uncharacterized protein</fullName>
    </submittedName>
</protein>
<comment type="caution">
    <text evidence="2">The sequence shown here is derived from an EMBL/GenBank/DDBJ whole genome shotgun (WGS) entry which is preliminary data.</text>
</comment>
<feature type="transmembrane region" description="Helical" evidence="1">
    <location>
        <begin position="72"/>
        <end position="97"/>
    </location>
</feature>
<keyword evidence="1" id="KW-0812">Transmembrane</keyword>
<evidence type="ECO:0000313" key="2">
    <source>
        <dbReference type="EMBL" id="KAJ7417752.1"/>
    </source>
</evidence>
<reference evidence="2" key="1">
    <citation type="submission" date="2019-10" db="EMBL/GenBank/DDBJ databases">
        <authorList>
            <person name="Soares A.E.R."/>
            <person name="Aleixo A."/>
            <person name="Schneider P."/>
            <person name="Miyaki C.Y."/>
            <person name="Schneider M.P."/>
            <person name="Mello C."/>
            <person name="Vasconcelos A.T.R."/>
        </authorList>
    </citation>
    <scope>NUCLEOTIDE SEQUENCE</scope>
    <source>
        <tissue evidence="2">Muscle</tissue>
    </source>
</reference>
<accession>A0ABQ9DFV7</accession>
<keyword evidence="1" id="KW-0472">Membrane</keyword>
<dbReference type="EMBL" id="WHWB01033738">
    <property type="protein sequence ID" value="KAJ7417752.1"/>
    <property type="molecule type" value="Genomic_DNA"/>
</dbReference>
<sequence>MQSQGHGVSELRRATRNSCDVIWAKFPAQTGSSQSTWHKVASRRFLNVSSEGNSTTSLGNLFQWSVTRTLKFFLIFWWNFLCISFYPLPLALCFGTTEKSLGLSP</sequence>
<evidence type="ECO:0000256" key="1">
    <source>
        <dbReference type="SAM" id="Phobius"/>
    </source>
</evidence>
<organism evidence="2 3">
    <name type="scientific">Willisornis vidua</name>
    <name type="common">Xingu scale-backed antbird</name>
    <dbReference type="NCBI Taxonomy" id="1566151"/>
    <lineage>
        <taxon>Eukaryota</taxon>
        <taxon>Metazoa</taxon>
        <taxon>Chordata</taxon>
        <taxon>Craniata</taxon>
        <taxon>Vertebrata</taxon>
        <taxon>Euteleostomi</taxon>
        <taxon>Archelosauria</taxon>
        <taxon>Archosauria</taxon>
        <taxon>Dinosauria</taxon>
        <taxon>Saurischia</taxon>
        <taxon>Theropoda</taxon>
        <taxon>Coelurosauria</taxon>
        <taxon>Aves</taxon>
        <taxon>Neognathae</taxon>
        <taxon>Neoaves</taxon>
        <taxon>Telluraves</taxon>
        <taxon>Australaves</taxon>
        <taxon>Passeriformes</taxon>
        <taxon>Thamnophilidae</taxon>
        <taxon>Willisornis</taxon>
    </lineage>
</organism>
<keyword evidence="3" id="KW-1185">Reference proteome</keyword>
<keyword evidence="1" id="KW-1133">Transmembrane helix</keyword>
<gene>
    <name evidence="2" type="ORF">WISP_62774</name>
</gene>